<accession>A0AAN4TAZ2</accession>
<sequence length="160" mass="18016">MGCLEAIITWASPLGPGNKAATAPVMTAANGIDRWYTQSASVTWPIAILRPGPDGRYGPPKSNEGVKEKEEKVDDEEDEGDKKNEKMKAVEDEFTEKFKMALRITASKSSRKQIVRRAGHYALQTTSSVKHRLRRNRVAIRNSRIPWEFILKDCCLASRR</sequence>
<proteinExistence type="predicted"/>
<keyword evidence="5" id="KW-1185">Reference proteome</keyword>
<evidence type="ECO:0000313" key="5">
    <source>
        <dbReference type="Proteomes" id="UP000465220"/>
    </source>
</evidence>
<name>A0AAN4TAZ2_ASPLE</name>
<dbReference type="Proteomes" id="UP000465220">
    <property type="component" value="Unassembled WGS sequence"/>
</dbReference>
<protein>
    <submittedName>
        <fullName evidence="2">Uncharacterized protein</fullName>
    </submittedName>
</protein>
<comment type="caution">
    <text evidence="2">The sequence shown here is derived from an EMBL/GenBank/DDBJ whole genome shotgun (WGS) entry which is preliminary data.</text>
</comment>
<evidence type="ECO:0000313" key="3">
    <source>
        <dbReference type="EMBL" id="GFF64043.1"/>
    </source>
</evidence>
<feature type="region of interest" description="Disordered" evidence="1">
    <location>
        <begin position="51"/>
        <end position="88"/>
    </location>
</feature>
<evidence type="ECO:0000313" key="2">
    <source>
        <dbReference type="EMBL" id="GAQ07372.1"/>
    </source>
</evidence>
<organism evidence="2 4">
    <name type="scientific">Aspergillus lentulus</name>
    <dbReference type="NCBI Taxonomy" id="293939"/>
    <lineage>
        <taxon>Eukaryota</taxon>
        <taxon>Fungi</taxon>
        <taxon>Dikarya</taxon>
        <taxon>Ascomycota</taxon>
        <taxon>Pezizomycotina</taxon>
        <taxon>Eurotiomycetes</taxon>
        <taxon>Eurotiomycetidae</taxon>
        <taxon>Eurotiales</taxon>
        <taxon>Aspergillaceae</taxon>
        <taxon>Aspergillus</taxon>
        <taxon>Aspergillus subgen. Fumigati</taxon>
    </lineage>
</organism>
<dbReference type="Proteomes" id="UP000051487">
    <property type="component" value="Unassembled WGS sequence"/>
</dbReference>
<dbReference type="EMBL" id="BCLY01000008">
    <property type="protein sequence ID" value="GAQ07372.1"/>
    <property type="molecule type" value="Genomic_DNA"/>
</dbReference>
<gene>
    <name evidence="2" type="ORF">ALT_4693</name>
    <name evidence="3" type="ORF">IFM60648_01127</name>
</gene>
<evidence type="ECO:0000313" key="4">
    <source>
        <dbReference type="Proteomes" id="UP000051487"/>
    </source>
</evidence>
<reference evidence="2 4" key="1">
    <citation type="submission" date="2015-11" db="EMBL/GenBank/DDBJ databases">
        <title>Aspergillus lentulus strain IFM 54703T.</title>
        <authorList>
            <person name="Kusuya Y."/>
            <person name="Sakai K."/>
            <person name="Kamei K."/>
            <person name="Takahashi H."/>
            <person name="Yaguchi T."/>
        </authorList>
    </citation>
    <scope>NUCLEOTIDE SEQUENCE [LARGE SCALE GENOMIC DNA]</scope>
    <source>
        <strain evidence="2 4">IFM 54703</strain>
    </source>
</reference>
<reference evidence="3 5" key="2">
    <citation type="submission" date="2020-01" db="EMBL/GenBank/DDBJ databases">
        <title>Draft genome sequence of Aspergillus lentulus IFM 60648.</title>
        <authorList>
            <person name="Takahashi H."/>
            <person name="Yaguchi T."/>
        </authorList>
    </citation>
    <scope>NUCLEOTIDE SEQUENCE [LARGE SCALE GENOMIC DNA]</scope>
    <source>
        <strain evidence="3 5">IFM 60648</strain>
    </source>
</reference>
<evidence type="ECO:0000256" key="1">
    <source>
        <dbReference type="SAM" id="MobiDB-lite"/>
    </source>
</evidence>
<dbReference type="EMBL" id="BLKI01000004">
    <property type="protein sequence ID" value="GFF64043.1"/>
    <property type="molecule type" value="Genomic_DNA"/>
</dbReference>
<dbReference type="AlphaFoldDB" id="A0AAN4TAZ2"/>